<dbReference type="InterPro" id="IPR036322">
    <property type="entry name" value="WD40_repeat_dom_sf"/>
</dbReference>
<evidence type="ECO:0000256" key="5">
    <source>
        <dbReference type="ARBA" id="ARBA00022771"/>
    </source>
</evidence>
<dbReference type="PROSITE" id="PS50082">
    <property type="entry name" value="WD_REPEATS_2"/>
    <property type="match status" value="2"/>
</dbReference>
<sequence>MARKSFYTVVEGSVNSLAINKDANHVVVAGRNVLKMFEIRDDTNSFVEKINLRVGKNQFNYNTNDIAWSHLDESLLATAATNGMIYIWNVERNARGKVENVFTDHRRTVNKICFHPGEGFLLLSGSQDGTMKLFDVRKKEASATFPSMSESVRDVQFSPFRNYNFTAVQENGNVQIWDLRRNDKPEKQFTAHNGPIYACDWHPEDRKWLATAGRDNTIKVWDISKKPNCCYCIQTMTSVARVVWRPHRRNNIASSSLNVDFSVYVWDIDRPYVPFAAFTEHPDVTTSILWRNDPHTLISAGKDATLYQHAFKDAERPASHANNVGLALNIHGDVALAISDYILKSNNNNSNNDHSKNLNRETTVGNSTFFPAIASYALNSNSNLNFSQFTSDKINPFKKNTDLTEKFKCSSSSLKIFHNTNMEKCLSMEWFVATALRYKLFGKPFAELCEHNAEVSKELNRAQVAQTWKILRLLYSTTKFGQNSGSSEMRSSATIGERPTGESKSRHVSKGTSGGGSVEPRPGGDNRVSSTSSINSLLIGGTRLFNNNESNANHDNEATISYLNDAKQPVDASTSAIDDQSGFFFGEEEIVSSMTNFTTDFDLTPSSTLFDGLENNHLFTESFRTTINEKSGSSDLDDTDSLDGINKDVHHSSLEDSDEPAKYLLTSNLPPLPTWKFNDLVIEMLQDYANKGDIQTTVSMMIVLGERLKNSLDESVQEFWVHSYIELLSRFQLWNVVNQIIRACNLPNINSINQTSTTIYTSCGKCQKGSASKVGWLCDKCKALPSQCSICHEIVKGLYIWCQGCSHGGHLQHITEWLKRSRECPSGCGHLCEYT</sequence>
<evidence type="ECO:0000256" key="9">
    <source>
        <dbReference type="SAM" id="MobiDB-lite"/>
    </source>
</evidence>
<dbReference type="GO" id="GO:0005829">
    <property type="term" value="C:cytosol"/>
    <property type="evidence" value="ECO:0007669"/>
    <property type="project" value="TreeGrafter"/>
</dbReference>
<dbReference type="STRING" id="32264.T1KSN4"/>
<dbReference type="PROSITE" id="PS50294">
    <property type="entry name" value="WD_REPEATS_REGION"/>
    <property type="match status" value="2"/>
</dbReference>
<protein>
    <recommendedName>
        <fullName evidence="7">GATOR2 complex protein WDR24</fullName>
    </recommendedName>
</protein>
<dbReference type="InterPro" id="IPR015943">
    <property type="entry name" value="WD40/YVTN_repeat-like_dom_sf"/>
</dbReference>
<dbReference type="GO" id="GO:0008270">
    <property type="term" value="F:zinc ion binding"/>
    <property type="evidence" value="ECO:0007669"/>
    <property type="project" value="UniProtKB-KW"/>
</dbReference>
<dbReference type="EnsemblMetazoa" id="tetur20g00230.1">
    <property type="protein sequence ID" value="tetur20g00230.1"/>
    <property type="gene ID" value="tetur20g00230"/>
</dbReference>
<name>T1KSN4_TETUR</name>
<keyword evidence="5" id="KW-0863">Zinc-finger</keyword>
<dbReference type="EMBL" id="CAEY01000505">
    <property type="status" value="NOT_ANNOTATED_CDS"/>
    <property type="molecule type" value="Genomic_DNA"/>
</dbReference>
<dbReference type="Gene3D" id="2.130.10.10">
    <property type="entry name" value="YVTN repeat-like/Quinoprotein amine dehydrogenase"/>
    <property type="match status" value="2"/>
</dbReference>
<feature type="compositionally biased region" description="Polar residues" evidence="9">
    <location>
        <begin position="481"/>
        <end position="494"/>
    </location>
</feature>
<dbReference type="GO" id="GO:0061700">
    <property type="term" value="C:GATOR2 complex"/>
    <property type="evidence" value="ECO:0007669"/>
    <property type="project" value="TreeGrafter"/>
</dbReference>
<reference evidence="10" key="2">
    <citation type="submission" date="2015-06" db="UniProtKB">
        <authorList>
            <consortium name="EnsemblMetazoa"/>
        </authorList>
    </citation>
    <scope>IDENTIFICATION</scope>
</reference>
<dbReference type="SMART" id="SM00320">
    <property type="entry name" value="WD40"/>
    <property type="match status" value="7"/>
</dbReference>
<evidence type="ECO:0000313" key="11">
    <source>
        <dbReference type="Proteomes" id="UP000015104"/>
    </source>
</evidence>
<evidence type="ECO:0000256" key="6">
    <source>
        <dbReference type="ARBA" id="ARBA00022833"/>
    </source>
</evidence>
<dbReference type="eggNOG" id="KOG0269">
    <property type="taxonomic scope" value="Eukaryota"/>
</dbReference>
<accession>T1KSN4</accession>
<evidence type="ECO:0000256" key="7">
    <source>
        <dbReference type="ARBA" id="ARBA00040269"/>
    </source>
</evidence>
<dbReference type="HOGENOM" id="CLU_010233_0_0_1"/>
<dbReference type="PROSITE" id="PS00678">
    <property type="entry name" value="WD_REPEATS_1"/>
    <property type="match status" value="1"/>
</dbReference>
<proteinExistence type="inferred from homology"/>
<evidence type="ECO:0000256" key="2">
    <source>
        <dbReference type="ARBA" id="ARBA00022574"/>
    </source>
</evidence>
<keyword evidence="4" id="KW-0677">Repeat</keyword>
<organism evidence="10 11">
    <name type="scientific">Tetranychus urticae</name>
    <name type="common">Two-spotted spider mite</name>
    <dbReference type="NCBI Taxonomy" id="32264"/>
    <lineage>
        <taxon>Eukaryota</taxon>
        <taxon>Metazoa</taxon>
        <taxon>Ecdysozoa</taxon>
        <taxon>Arthropoda</taxon>
        <taxon>Chelicerata</taxon>
        <taxon>Arachnida</taxon>
        <taxon>Acari</taxon>
        <taxon>Acariformes</taxon>
        <taxon>Trombidiformes</taxon>
        <taxon>Prostigmata</taxon>
        <taxon>Eleutherengona</taxon>
        <taxon>Raphignathae</taxon>
        <taxon>Tetranychoidea</taxon>
        <taxon>Tetranychidae</taxon>
        <taxon>Tetranychus</taxon>
    </lineage>
</organism>
<dbReference type="CDD" id="cd16693">
    <property type="entry name" value="mRING-H2-C3H3C2_WDR24"/>
    <property type="match status" value="1"/>
</dbReference>
<evidence type="ECO:0000256" key="3">
    <source>
        <dbReference type="ARBA" id="ARBA00022723"/>
    </source>
</evidence>
<evidence type="ECO:0000256" key="8">
    <source>
        <dbReference type="PROSITE-ProRule" id="PRU00221"/>
    </source>
</evidence>
<evidence type="ECO:0000313" key="10">
    <source>
        <dbReference type="EnsemblMetazoa" id="tetur20g00230.1"/>
    </source>
</evidence>
<keyword evidence="2 8" id="KW-0853">WD repeat</keyword>
<dbReference type="GO" id="GO:0034198">
    <property type="term" value="P:cellular response to amino acid starvation"/>
    <property type="evidence" value="ECO:0007669"/>
    <property type="project" value="TreeGrafter"/>
</dbReference>
<dbReference type="PANTHER" id="PTHR46200">
    <property type="entry name" value="GATOR COMPLEX PROTEIN WDR24"/>
    <property type="match status" value="1"/>
</dbReference>
<evidence type="ECO:0000256" key="4">
    <source>
        <dbReference type="ARBA" id="ARBA00022737"/>
    </source>
</evidence>
<dbReference type="AlphaFoldDB" id="T1KSN4"/>
<dbReference type="InterPro" id="IPR019775">
    <property type="entry name" value="WD40_repeat_CS"/>
</dbReference>
<dbReference type="Proteomes" id="UP000015104">
    <property type="component" value="Unassembled WGS sequence"/>
</dbReference>
<dbReference type="InterPro" id="IPR037590">
    <property type="entry name" value="WDR24"/>
</dbReference>
<dbReference type="GO" id="GO:0016239">
    <property type="term" value="P:positive regulation of macroautophagy"/>
    <property type="evidence" value="ECO:0007669"/>
    <property type="project" value="TreeGrafter"/>
</dbReference>
<dbReference type="SUPFAM" id="SSF50978">
    <property type="entry name" value="WD40 repeat-like"/>
    <property type="match status" value="1"/>
</dbReference>
<feature type="repeat" description="WD" evidence="8">
    <location>
        <begin position="102"/>
        <end position="144"/>
    </location>
</feature>
<dbReference type="Pfam" id="PF21720">
    <property type="entry name" value="MIOS_WD40"/>
    <property type="match status" value="1"/>
</dbReference>
<dbReference type="PANTHER" id="PTHR46200:SF1">
    <property type="entry name" value="GATOR COMPLEX PROTEIN WDR24"/>
    <property type="match status" value="1"/>
</dbReference>
<keyword evidence="6" id="KW-0862">Zinc</keyword>
<keyword evidence="11" id="KW-1185">Reference proteome</keyword>
<dbReference type="GO" id="GO:0005774">
    <property type="term" value="C:vacuolar membrane"/>
    <property type="evidence" value="ECO:0007669"/>
    <property type="project" value="TreeGrafter"/>
</dbReference>
<comment type="similarity">
    <text evidence="1">Belongs to the WD repeat WDR24 family.</text>
</comment>
<evidence type="ECO:0000256" key="1">
    <source>
        <dbReference type="ARBA" id="ARBA00008134"/>
    </source>
</evidence>
<feature type="region of interest" description="Disordered" evidence="9">
    <location>
        <begin position="481"/>
        <end position="532"/>
    </location>
</feature>
<feature type="repeat" description="WD" evidence="8">
    <location>
        <begin position="189"/>
        <end position="224"/>
    </location>
</feature>
<dbReference type="CDD" id="cd00200">
    <property type="entry name" value="WD40"/>
    <property type="match status" value="1"/>
</dbReference>
<dbReference type="InterPro" id="IPR001680">
    <property type="entry name" value="WD40_rpt"/>
</dbReference>
<reference evidence="11" key="1">
    <citation type="submission" date="2011-08" db="EMBL/GenBank/DDBJ databases">
        <authorList>
            <person name="Rombauts S."/>
        </authorList>
    </citation>
    <scope>NUCLEOTIDE SEQUENCE</scope>
    <source>
        <strain evidence="11">London</strain>
    </source>
</reference>
<keyword evidence="3" id="KW-0479">Metal-binding</keyword>
<dbReference type="GO" id="GO:1904263">
    <property type="term" value="P:positive regulation of TORC1 signaling"/>
    <property type="evidence" value="ECO:0007669"/>
    <property type="project" value="TreeGrafter"/>
</dbReference>